<evidence type="ECO:0000256" key="1">
    <source>
        <dbReference type="SAM" id="MobiDB-lite"/>
    </source>
</evidence>
<evidence type="ECO:0000313" key="2">
    <source>
        <dbReference type="EMBL" id="MCV6826047.1"/>
    </source>
</evidence>
<dbReference type="InterPro" id="IPR027417">
    <property type="entry name" value="P-loop_NTPase"/>
</dbReference>
<organism evidence="2 3">
    <name type="scientific">Halocynthiibacter halioticoli</name>
    <dbReference type="NCBI Taxonomy" id="2986804"/>
    <lineage>
        <taxon>Bacteria</taxon>
        <taxon>Pseudomonadati</taxon>
        <taxon>Pseudomonadota</taxon>
        <taxon>Alphaproteobacteria</taxon>
        <taxon>Rhodobacterales</taxon>
        <taxon>Paracoccaceae</taxon>
        <taxon>Halocynthiibacter</taxon>
    </lineage>
</organism>
<feature type="region of interest" description="Disordered" evidence="1">
    <location>
        <begin position="66"/>
        <end position="90"/>
    </location>
</feature>
<feature type="compositionally biased region" description="Basic and acidic residues" evidence="1">
    <location>
        <begin position="80"/>
        <end position="89"/>
    </location>
</feature>
<sequence length="321" mass="36589">MTSTNSAHLCEFSLHVGAHKTATTHLQQTFKKNNDLLLSASVKFYGPKELRDDSLQFSERLGLKIPSSLSDGNRGGRSTGESERRKIQDSQKLNMPAIIGEYERVIISEENLIGPYVRPEKELSGRLYPRSDLWLREFSKCIPETPVNLYFSTRMIADHIASQYAQKLKTGVGISFRNYATKIDCFRPLWADVIERFSKIEGIEQIYVWRYEDYKDVHRKVMSLMAGSAELISRFDMISKRSNLGLSQRAVDEILSYTPEKGDDCPNRAAIAKNIRDDFPISDEYPKFAPWSEAELAASAEAYEEDIDRICELPKVTLITP</sequence>
<evidence type="ECO:0008006" key="4">
    <source>
        <dbReference type="Google" id="ProtNLM"/>
    </source>
</evidence>
<protein>
    <recommendedName>
        <fullName evidence="4">Sulfotransferase domain-containing protein</fullName>
    </recommendedName>
</protein>
<dbReference type="SUPFAM" id="SSF52540">
    <property type="entry name" value="P-loop containing nucleoside triphosphate hydrolases"/>
    <property type="match status" value="1"/>
</dbReference>
<dbReference type="Proteomes" id="UP001208041">
    <property type="component" value="Unassembled WGS sequence"/>
</dbReference>
<name>A0AAE3LS03_9RHOB</name>
<dbReference type="AlphaFoldDB" id="A0AAE3LS03"/>
<accession>A0AAE3LS03</accession>
<gene>
    <name evidence="2" type="ORF">OH136_15910</name>
</gene>
<evidence type="ECO:0000313" key="3">
    <source>
        <dbReference type="Proteomes" id="UP001208041"/>
    </source>
</evidence>
<dbReference type="EMBL" id="JAOYFC010000007">
    <property type="protein sequence ID" value="MCV6826047.1"/>
    <property type="molecule type" value="Genomic_DNA"/>
</dbReference>
<dbReference type="Gene3D" id="3.40.50.300">
    <property type="entry name" value="P-loop containing nucleotide triphosphate hydrolases"/>
    <property type="match status" value="1"/>
</dbReference>
<reference evidence="2" key="1">
    <citation type="submission" date="2022-10" db="EMBL/GenBank/DDBJ databases">
        <authorList>
            <person name="Yue Y."/>
        </authorList>
    </citation>
    <scope>NUCLEOTIDE SEQUENCE</scope>
    <source>
        <strain evidence="2">Z654</strain>
    </source>
</reference>
<keyword evidence="3" id="KW-1185">Reference proteome</keyword>
<proteinExistence type="predicted"/>
<comment type="caution">
    <text evidence="2">The sequence shown here is derived from an EMBL/GenBank/DDBJ whole genome shotgun (WGS) entry which is preliminary data.</text>
</comment>
<dbReference type="RefSeq" id="WP_263955018.1">
    <property type="nucleotide sequence ID" value="NZ_JAOYFC010000007.1"/>
</dbReference>